<dbReference type="AlphaFoldDB" id="A0A7K1TA16"/>
<evidence type="ECO:0000313" key="3">
    <source>
        <dbReference type="EMBL" id="MVN75244.1"/>
    </source>
</evidence>
<dbReference type="GO" id="GO:0005886">
    <property type="term" value="C:plasma membrane"/>
    <property type="evidence" value="ECO:0007669"/>
    <property type="project" value="UniProtKB-SubCell"/>
</dbReference>
<dbReference type="RefSeq" id="WP_157562002.1">
    <property type="nucleotide sequence ID" value="NZ_WQKZ01000001.1"/>
</dbReference>
<keyword evidence="2" id="KW-0564">Palmitate</keyword>
<keyword evidence="2" id="KW-0472">Membrane</keyword>
<comment type="subcellular location">
    <subcellularLocation>
        <location evidence="2">Cell membrane</location>
        <topology evidence="2">Lipid-anchor</topology>
    </subcellularLocation>
</comment>
<dbReference type="Proteomes" id="UP000441336">
    <property type="component" value="Unassembled WGS sequence"/>
</dbReference>
<gene>
    <name evidence="3" type="ORF">GO988_02795</name>
</gene>
<dbReference type="SUPFAM" id="SSF56954">
    <property type="entry name" value="Outer membrane efflux proteins (OEP)"/>
    <property type="match status" value="1"/>
</dbReference>
<feature type="chain" id="PRO_5029935301" evidence="2">
    <location>
        <begin position="20"/>
        <end position="515"/>
    </location>
</feature>
<name>A0A7K1TA16_9BACT</name>
<keyword evidence="2" id="KW-0732">Signal</keyword>
<keyword evidence="2" id="KW-1134">Transmembrane beta strand</keyword>
<dbReference type="Pfam" id="PF02321">
    <property type="entry name" value="OEP"/>
    <property type="match status" value="2"/>
</dbReference>
<protein>
    <submittedName>
        <fullName evidence="3">Efflux transporter outer membrane subunit</fullName>
    </submittedName>
</protein>
<dbReference type="NCBIfam" id="TIGR01845">
    <property type="entry name" value="outer_NodT"/>
    <property type="match status" value="1"/>
</dbReference>
<sequence>MRSSSVSIGLLALGLGGCAATHYQYNPPAVPVPTAFKNTGAVDSLGRGRAEVPVPLAPADTARQLRQVPTLPVWWTVFNDTTFTRLENQASALNFTTRAALARLDQARAQLRIAEAQRSPVIALAPSAFHSQLSGLRPVQSSLIPATAIPQTQFYVPLNVNYEVDLWGRLRRGAQAAQATEQASEADEQAVRLSVSGDVGNTYFSLRGLDAELLVLDSARQARRYNVQLTNSRFQAGVDNEIGVRRAETELANVEASAIELRRQRAGLVASLATLTGRPASSFALRSLAPDSVSYQSALPLSRNQAAPVSAAVAQLLPPLPSIPATLPASLLTRRPDLRRQERLLAAADLRAKQARLNRLPTLLLNGYIGPQTTSIGDLPKVGDGLTYYVGGGFNIPLFDGGRLRGAEQLARAQGRESESVYQSTALTAYEEVETALADVRASEAQLAAQQRALTAARLAGRLTLERYRRGLIDYFAVVDADRQTLDAARLVVQTQTTQLRAAVQLVRALGGGWQ</sequence>
<dbReference type="Gene3D" id="1.20.1600.10">
    <property type="entry name" value="Outer membrane efflux proteins (OEP)"/>
    <property type="match status" value="2"/>
</dbReference>
<dbReference type="GO" id="GO:0015562">
    <property type="term" value="F:efflux transmembrane transporter activity"/>
    <property type="evidence" value="ECO:0007669"/>
    <property type="project" value="InterPro"/>
</dbReference>
<comment type="similarity">
    <text evidence="1 2">Belongs to the outer membrane factor (OMF) (TC 1.B.17) family.</text>
</comment>
<evidence type="ECO:0000256" key="2">
    <source>
        <dbReference type="RuleBase" id="RU362097"/>
    </source>
</evidence>
<keyword evidence="2" id="KW-0812">Transmembrane</keyword>
<dbReference type="InterPro" id="IPR003423">
    <property type="entry name" value="OMP_efflux"/>
</dbReference>
<organism evidence="3 4">
    <name type="scientific">Hymenobacter ginkgonis</name>
    <dbReference type="NCBI Taxonomy" id="2682976"/>
    <lineage>
        <taxon>Bacteria</taxon>
        <taxon>Pseudomonadati</taxon>
        <taxon>Bacteroidota</taxon>
        <taxon>Cytophagia</taxon>
        <taxon>Cytophagales</taxon>
        <taxon>Hymenobacteraceae</taxon>
        <taxon>Hymenobacter</taxon>
    </lineage>
</organism>
<keyword evidence="4" id="KW-1185">Reference proteome</keyword>
<evidence type="ECO:0000256" key="1">
    <source>
        <dbReference type="ARBA" id="ARBA00007613"/>
    </source>
</evidence>
<dbReference type="PROSITE" id="PS51257">
    <property type="entry name" value="PROKAR_LIPOPROTEIN"/>
    <property type="match status" value="1"/>
</dbReference>
<evidence type="ECO:0000313" key="4">
    <source>
        <dbReference type="Proteomes" id="UP000441336"/>
    </source>
</evidence>
<reference evidence="3 4" key="1">
    <citation type="submission" date="2019-12" db="EMBL/GenBank/DDBJ databases">
        <title>Hymenobacter sp. HMF4947 Genome sequencing and assembly.</title>
        <authorList>
            <person name="Kang H."/>
            <person name="Cha I."/>
            <person name="Kim H."/>
            <person name="Joh K."/>
        </authorList>
    </citation>
    <scope>NUCLEOTIDE SEQUENCE [LARGE SCALE GENOMIC DNA]</scope>
    <source>
        <strain evidence="3 4">HMF4947</strain>
    </source>
</reference>
<feature type="signal peptide" evidence="2">
    <location>
        <begin position="1"/>
        <end position="19"/>
    </location>
</feature>
<dbReference type="EMBL" id="WQKZ01000001">
    <property type="protein sequence ID" value="MVN75244.1"/>
    <property type="molecule type" value="Genomic_DNA"/>
</dbReference>
<comment type="caution">
    <text evidence="3">The sequence shown here is derived from an EMBL/GenBank/DDBJ whole genome shotgun (WGS) entry which is preliminary data.</text>
</comment>
<accession>A0A7K1TA16</accession>
<dbReference type="PANTHER" id="PTHR30203">
    <property type="entry name" value="OUTER MEMBRANE CATION EFFLUX PROTEIN"/>
    <property type="match status" value="1"/>
</dbReference>
<keyword evidence="2" id="KW-0449">Lipoprotein</keyword>
<dbReference type="InterPro" id="IPR010131">
    <property type="entry name" value="MdtP/NodT-like"/>
</dbReference>
<proteinExistence type="inferred from homology"/>
<dbReference type="Gene3D" id="2.20.200.10">
    <property type="entry name" value="Outer membrane efflux proteins (OEP)"/>
    <property type="match status" value="2"/>
</dbReference>